<name>A0ABY6ZIV2_9BACL</name>
<dbReference type="EMBL" id="CP104067">
    <property type="protein sequence ID" value="WAH42044.1"/>
    <property type="molecule type" value="Genomic_DNA"/>
</dbReference>
<dbReference type="InterPro" id="IPR013341">
    <property type="entry name" value="Mandelate_racemase_N_dom"/>
</dbReference>
<evidence type="ECO:0000256" key="2">
    <source>
        <dbReference type="ARBA" id="ARBA00010339"/>
    </source>
</evidence>
<dbReference type="PANTHER" id="PTHR48080:SF6">
    <property type="entry name" value="STARVATION-SENSING PROTEIN RSPA"/>
    <property type="match status" value="1"/>
</dbReference>
<evidence type="ECO:0000313" key="6">
    <source>
        <dbReference type="Proteomes" id="UP001164761"/>
    </source>
</evidence>
<dbReference type="InterPro" id="IPR013342">
    <property type="entry name" value="Mandelate_racemase_C"/>
</dbReference>
<evidence type="ECO:0000256" key="1">
    <source>
        <dbReference type="ARBA" id="ARBA00003553"/>
    </source>
</evidence>
<dbReference type="PROSITE" id="PS00908">
    <property type="entry name" value="MR_MLE_1"/>
    <property type="match status" value="1"/>
</dbReference>
<dbReference type="SUPFAM" id="SSF51604">
    <property type="entry name" value="Enolase C-terminal domain-like"/>
    <property type="match status" value="1"/>
</dbReference>
<dbReference type="Gene3D" id="3.20.20.120">
    <property type="entry name" value="Enolase-like C-terminal domain"/>
    <property type="match status" value="1"/>
</dbReference>
<dbReference type="Pfam" id="PF02746">
    <property type="entry name" value="MR_MLE_N"/>
    <property type="match status" value="1"/>
</dbReference>
<dbReference type="Pfam" id="PF13378">
    <property type="entry name" value="MR_MLE_C"/>
    <property type="match status" value="1"/>
</dbReference>
<evidence type="ECO:0000259" key="4">
    <source>
        <dbReference type="SMART" id="SM00922"/>
    </source>
</evidence>
<gene>
    <name evidence="5" type="ORF">NZD89_00550</name>
</gene>
<dbReference type="InterPro" id="IPR034593">
    <property type="entry name" value="DgoD-like"/>
</dbReference>
<dbReference type="InterPro" id="IPR029017">
    <property type="entry name" value="Enolase-like_N"/>
</dbReference>
<dbReference type="InterPro" id="IPR036849">
    <property type="entry name" value="Enolase-like_C_sf"/>
</dbReference>
<dbReference type="Proteomes" id="UP001164761">
    <property type="component" value="Chromosome"/>
</dbReference>
<keyword evidence="6" id="KW-1185">Reference proteome</keyword>
<dbReference type="PANTHER" id="PTHR48080">
    <property type="entry name" value="D-GALACTONATE DEHYDRATASE-RELATED"/>
    <property type="match status" value="1"/>
</dbReference>
<dbReference type="PROSITE" id="PS00909">
    <property type="entry name" value="MR_MLE_2"/>
    <property type="match status" value="1"/>
</dbReference>
<sequence>MPTIRDVRVIITAPEGINLVVIKVETSEPELYGVGCATFTQRAKSVKDAVESYLKPFVVGKSPDAIGDIWHSAMVSGYWRNGPIMNNALSGLDMALWDIKGKQAGMPVYQLLGGKCREGVALYRHAEGRDPVEIEDRAISLMEQGFRYVRCQMGGYGGSLDIDQRTQITTASHGANASNRSPKNAPNGAYYDPDAYARSVPAMFDHLRSRLGFNVELIHDIHERLVPIEAMRLANNLEPYRLFYLEDPVAPEDVAWLEKLRGRTTIPIAMGELFTNPLEWLPLIENRWIDFIRCHVSAIGGITPARKLATLCEAFGIRTAWHGPGDVSPIGHAANVHLDLCSANFGVQEWTVITDKLREVFPGAPEVEHGYAYPSDKPGLGVDIDETAARKYPYVDQLPTWTLARAVDGTAVRP</sequence>
<dbReference type="RefSeq" id="WP_268005938.1">
    <property type="nucleotide sequence ID" value="NZ_BSUT01000001.1"/>
</dbReference>
<organism evidence="5 6">
    <name type="scientific">Alicyclobacillus fastidiosus</name>
    <dbReference type="NCBI Taxonomy" id="392011"/>
    <lineage>
        <taxon>Bacteria</taxon>
        <taxon>Bacillati</taxon>
        <taxon>Bacillota</taxon>
        <taxon>Bacilli</taxon>
        <taxon>Bacillales</taxon>
        <taxon>Alicyclobacillaceae</taxon>
        <taxon>Alicyclobacillus</taxon>
    </lineage>
</organism>
<dbReference type="InterPro" id="IPR018110">
    <property type="entry name" value="Mandel_Rmase/mucon_lact_enz_CS"/>
</dbReference>
<evidence type="ECO:0000313" key="5">
    <source>
        <dbReference type="EMBL" id="WAH42044.1"/>
    </source>
</evidence>
<protein>
    <submittedName>
        <fullName evidence="5">Starvation-sensing protein RspA</fullName>
    </submittedName>
</protein>
<reference evidence="5" key="1">
    <citation type="submission" date="2022-08" db="EMBL/GenBank/DDBJ databases">
        <title>Alicyclobacillus fastidiosus DSM 17978, complete genome.</title>
        <authorList>
            <person name="Wang Q."/>
            <person name="Cai R."/>
            <person name="Wang Z."/>
        </authorList>
    </citation>
    <scope>NUCLEOTIDE SEQUENCE</scope>
    <source>
        <strain evidence="5">DSM 17978</strain>
    </source>
</reference>
<comment type="similarity">
    <text evidence="2">Belongs to the mandelate racemase/muconate lactonizing enzyme family. GalD subfamily.</text>
</comment>
<proteinExistence type="inferred from homology"/>
<feature type="domain" description="Mandelate racemase/muconate lactonizing enzyme C-terminal" evidence="4">
    <location>
        <begin position="131"/>
        <end position="267"/>
    </location>
</feature>
<keyword evidence="3" id="KW-0479">Metal-binding</keyword>
<evidence type="ECO:0000256" key="3">
    <source>
        <dbReference type="ARBA" id="ARBA00022723"/>
    </source>
</evidence>
<dbReference type="SMART" id="SM00922">
    <property type="entry name" value="MR_MLE"/>
    <property type="match status" value="1"/>
</dbReference>
<dbReference type="Gene3D" id="3.30.390.10">
    <property type="entry name" value="Enolase-like, N-terminal domain"/>
    <property type="match status" value="1"/>
</dbReference>
<comment type="function">
    <text evidence="1">Has no detectable activity with D-mannonate and with a panel of 70 other acid sugars (in vitro), in spite of the conservation of the residues that are expected to be important for catalytic activity and cofactor binding. May have evolved a divergent function.</text>
</comment>
<accession>A0ABY6ZIV2</accession>
<dbReference type="SUPFAM" id="SSF54826">
    <property type="entry name" value="Enolase N-terminal domain-like"/>
    <property type="match status" value="1"/>
</dbReference>
<dbReference type="InterPro" id="IPR029065">
    <property type="entry name" value="Enolase_C-like"/>
</dbReference>